<keyword evidence="3 8" id="KW-0813">Transport</keyword>
<feature type="transmembrane region" description="Helical" evidence="8">
    <location>
        <begin position="134"/>
        <end position="155"/>
    </location>
</feature>
<comment type="caution">
    <text evidence="10">The sequence shown here is derived from an EMBL/GenBank/DDBJ whole genome shotgun (WGS) entry which is preliminary data.</text>
</comment>
<keyword evidence="4" id="KW-1003">Cell membrane</keyword>
<dbReference type="CDD" id="cd06261">
    <property type="entry name" value="TM_PBP2"/>
    <property type="match status" value="1"/>
</dbReference>
<evidence type="ECO:0000256" key="6">
    <source>
        <dbReference type="ARBA" id="ARBA00022989"/>
    </source>
</evidence>
<keyword evidence="6 8" id="KW-1133">Transmembrane helix</keyword>
<comment type="similarity">
    <text evidence="2">Belongs to the binding-protein-dependent transport system permease family. CysTW subfamily.</text>
</comment>
<dbReference type="PANTHER" id="PTHR43848:SF2">
    <property type="entry name" value="PUTRESCINE TRANSPORT SYSTEM PERMEASE PROTEIN POTI"/>
    <property type="match status" value="1"/>
</dbReference>
<feature type="transmembrane region" description="Helical" evidence="8">
    <location>
        <begin position="62"/>
        <end position="85"/>
    </location>
</feature>
<evidence type="ECO:0000256" key="5">
    <source>
        <dbReference type="ARBA" id="ARBA00022692"/>
    </source>
</evidence>
<feature type="transmembrane region" description="Helical" evidence="8">
    <location>
        <begin position="106"/>
        <end position="128"/>
    </location>
</feature>
<name>A0ABT6NM95_9BACT</name>
<feature type="domain" description="ABC transmembrane type-1" evidence="9">
    <location>
        <begin position="66"/>
        <end position="253"/>
    </location>
</feature>
<dbReference type="Pfam" id="PF00528">
    <property type="entry name" value="BPD_transp_1"/>
    <property type="match status" value="1"/>
</dbReference>
<feature type="transmembrane region" description="Helical" evidence="8">
    <location>
        <begin position="235"/>
        <end position="256"/>
    </location>
</feature>
<accession>A0ABT6NM95</accession>
<keyword evidence="11" id="KW-1185">Reference proteome</keyword>
<evidence type="ECO:0000256" key="1">
    <source>
        <dbReference type="ARBA" id="ARBA00004651"/>
    </source>
</evidence>
<evidence type="ECO:0000256" key="8">
    <source>
        <dbReference type="RuleBase" id="RU363032"/>
    </source>
</evidence>
<keyword evidence="5 8" id="KW-0812">Transmembrane</keyword>
<dbReference type="PANTHER" id="PTHR43848">
    <property type="entry name" value="PUTRESCINE TRANSPORT SYSTEM PERMEASE PROTEIN POTI"/>
    <property type="match status" value="1"/>
</dbReference>
<dbReference type="InterPro" id="IPR051789">
    <property type="entry name" value="Bact_Polyamine_Transport"/>
</dbReference>
<dbReference type="RefSeq" id="WP_284720208.1">
    <property type="nucleotide sequence ID" value="NZ_JARZHI010000004.1"/>
</dbReference>
<sequence>MKRRFDLPTFLVGSAAAFVLAFIYLPMVVVVVYSFNPDAVNVFPMRGFSLRWYRMLLDDEQLLAALRISLLVALGGTSIGLLLGVPGAIALARHDFPGKRILERIVLLPLTLPGIVTGVAMLSFFPLIGVPVSLLAVLIGHGTFLIAITLTQVYARLRRLDPSLEEASADLGAPPITTFFRVVLPNIKTAIIGSALLSFTLSLDEIPVTFFLIAGDNTLPIQIWAMMRRGISPEVNAISTLVFAGSIGLILLGTALGGRDKE</sequence>
<comment type="subcellular location">
    <subcellularLocation>
        <location evidence="1 8">Cell membrane</location>
        <topology evidence="1 8">Multi-pass membrane protein</topology>
    </subcellularLocation>
</comment>
<dbReference type="InterPro" id="IPR000515">
    <property type="entry name" value="MetI-like"/>
</dbReference>
<gene>
    <name evidence="10" type="ORF">QHF89_07775</name>
</gene>
<evidence type="ECO:0000256" key="4">
    <source>
        <dbReference type="ARBA" id="ARBA00022475"/>
    </source>
</evidence>
<evidence type="ECO:0000256" key="2">
    <source>
        <dbReference type="ARBA" id="ARBA00007069"/>
    </source>
</evidence>
<proteinExistence type="inferred from homology"/>
<dbReference type="PROSITE" id="PS50928">
    <property type="entry name" value="ABC_TM1"/>
    <property type="match status" value="1"/>
</dbReference>
<evidence type="ECO:0000313" key="11">
    <source>
        <dbReference type="Proteomes" id="UP001160301"/>
    </source>
</evidence>
<evidence type="ECO:0000256" key="7">
    <source>
        <dbReference type="ARBA" id="ARBA00023136"/>
    </source>
</evidence>
<dbReference type="Gene3D" id="1.10.3720.10">
    <property type="entry name" value="MetI-like"/>
    <property type="match status" value="1"/>
</dbReference>
<dbReference type="InterPro" id="IPR035906">
    <property type="entry name" value="MetI-like_sf"/>
</dbReference>
<dbReference type="Proteomes" id="UP001160301">
    <property type="component" value="Unassembled WGS sequence"/>
</dbReference>
<evidence type="ECO:0000313" key="10">
    <source>
        <dbReference type="EMBL" id="MDI1429388.1"/>
    </source>
</evidence>
<protein>
    <submittedName>
        <fullName evidence="10">ABC transporter permease</fullName>
    </submittedName>
</protein>
<dbReference type="SUPFAM" id="SSF161098">
    <property type="entry name" value="MetI-like"/>
    <property type="match status" value="1"/>
</dbReference>
<dbReference type="EMBL" id="JARZHI010000004">
    <property type="protein sequence ID" value="MDI1429388.1"/>
    <property type="molecule type" value="Genomic_DNA"/>
</dbReference>
<feature type="transmembrane region" description="Helical" evidence="8">
    <location>
        <begin position="12"/>
        <end position="35"/>
    </location>
</feature>
<evidence type="ECO:0000256" key="3">
    <source>
        <dbReference type="ARBA" id="ARBA00022448"/>
    </source>
</evidence>
<organism evidence="10 11">
    <name type="scientific">Polyangium sorediatum</name>
    <dbReference type="NCBI Taxonomy" id="889274"/>
    <lineage>
        <taxon>Bacteria</taxon>
        <taxon>Pseudomonadati</taxon>
        <taxon>Myxococcota</taxon>
        <taxon>Polyangia</taxon>
        <taxon>Polyangiales</taxon>
        <taxon>Polyangiaceae</taxon>
        <taxon>Polyangium</taxon>
    </lineage>
</organism>
<evidence type="ECO:0000259" key="9">
    <source>
        <dbReference type="PROSITE" id="PS50928"/>
    </source>
</evidence>
<keyword evidence="7 8" id="KW-0472">Membrane</keyword>
<reference evidence="10 11" key="1">
    <citation type="submission" date="2023-04" db="EMBL/GenBank/DDBJ databases">
        <title>The genome sequence of Polyangium sorediatum DSM14670.</title>
        <authorList>
            <person name="Zhang X."/>
        </authorList>
    </citation>
    <scope>NUCLEOTIDE SEQUENCE [LARGE SCALE GENOMIC DNA]</scope>
    <source>
        <strain evidence="10 11">DSM 14670</strain>
    </source>
</reference>